<sequence length="118" mass="13717">LQYRRYTSNFALLSKTQQHFITSPQLHLINFAVGKFTDLMKTATISPVHKRGNEHLPENYRQTSLLPEFSKLPERNNCDSDELALLPNICLFNLEQDHARNQRIFIKLNRGYSSSLLV</sequence>
<dbReference type="Proteomes" id="UP000410492">
    <property type="component" value="Unassembled WGS sequence"/>
</dbReference>
<dbReference type="OrthoDB" id="6157809at2759"/>
<feature type="non-terminal residue" evidence="1">
    <location>
        <position position="1"/>
    </location>
</feature>
<name>A0A653CR96_CALMS</name>
<accession>A0A653CR96</accession>
<gene>
    <name evidence="1" type="ORF">CALMAC_LOCUS11129</name>
</gene>
<dbReference type="AlphaFoldDB" id="A0A653CR96"/>
<evidence type="ECO:0000313" key="1">
    <source>
        <dbReference type="EMBL" id="VEN50326.1"/>
    </source>
</evidence>
<feature type="non-terminal residue" evidence="1">
    <location>
        <position position="118"/>
    </location>
</feature>
<dbReference type="EMBL" id="CAACVG010008560">
    <property type="protein sequence ID" value="VEN50326.1"/>
    <property type="molecule type" value="Genomic_DNA"/>
</dbReference>
<evidence type="ECO:0000313" key="2">
    <source>
        <dbReference type="Proteomes" id="UP000410492"/>
    </source>
</evidence>
<reference evidence="1 2" key="1">
    <citation type="submission" date="2019-01" db="EMBL/GenBank/DDBJ databases">
        <authorList>
            <person name="Sayadi A."/>
        </authorList>
    </citation>
    <scope>NUCLEOTIDE SEQUENCE [LARGE SCALE GENOMIC DNA]</scope>
</reference>
<protein>
    <submittedName>
        <fullName evidence="1">Uncharacterized protein</fullName>
    </submittedName>
</protein>
<keyword evidence="2" id="KW-1185">Reference proteome</keyword>
<organism evidence="1 2">
    <name type="scientific">Callosobruchus maculatus</name>
    <name type="common">Southern cowpea weevil</name>
    <name type="synonym">Pulse bruchid</name>
    <dbReference type="NCBI Taxonomy" id="64391"/>
    <lineage>
        <taxon>Eukaryota</taxon>
        <taxon>Metazoa</taxon>
        <taxon>Ecdysozoa</taxon>
        <taxon>Arthropoda</taxon>
        <taxon>Hexapoda</taxon>
        <taxon>Insecta</taxon>
        <taxon>Pterygota</taxon>
        <taxon>Neoptera</taxon>
        <taxon>Endopterygota</taxon>
        <taxon>Coleoptera</taxon>
        <taxon>Polyphaga</taxon>
        <taxon>Cucujiformia</taxon>
        <taxon>Chrysomeloidea</taxon>
        <taxon>Chrysomelidae</taxon>
        <taxon>Bruchinae</taxon>
        <taxon>Bruchini</taxon>
        <taxon>Callosobruchus</taxon>
    </lineage>
</organism>
<proteinExistence type="predicted"/>